<organism evidence="2 3">
    <name type="scientific">Taxus chinensis</name>
    <name type="common">Chinese yew</name>
    <name type="synonym">Taxus wallichiana var. chinensis</name>
    <dbReference type="NCBI Taxonomy" id="29808"/>
    <lineage>
        <taxon>Eukaryota</taxon>
        <taxon>Viridiplantae</taxon>
        <taxon>Streptophyta</taxon>
        <taxon>Embryophyta</taxon>
        <taxon>Tracheophyta</taxon>
        <taxon>Spermatophyta</taxon>
        <taxon>Pinopsida</taxon>
        <taxon>Pinidae</taxon>
        <taxon>Conifers II</taxon>
        <taxon>Cupressales</taxon>
        <taxon>Taxaceae</taxon>
        <taxon>Taxus</taxon>
    </lineage>
</organism>
<evidence type="ECO:0000313" key="3">
    <source>
        <dbReference type="Proteomes" id="UP000824469"/>
    </source>
</evidence>
<feature type="region of interest" description="Disordered" evidence="1">
    <location>
        <begin position="101"/>
        <end position="130"/>
    </location>
</feature>
<dbReference type="AlphaFoldDB" id="A0AA38GE34"/>
<accession>A0AA38GE34</accession>
<feature type="compositionally biased region" description="Basic and acidic residues" evidence="1">
    <location>
        <begin position="117"/>
        <end position="130"/>
    </location>
</feature>
<name>A0AA38GE34_TAXCH</name>
<dbReference type="Proteomes" id="UP000824469">
    <property type="component" value="Unassembled WGS sequence"/>
</dbReference>
<keyword evidence="3" id="KW-1185">Reference proteome</keyword>
<protein>
    <submittedName>
        <fullName evidence="2">Uncharacterized protein</fullName>
    </submittedName>
</protein>
<feature type="non-terminal residue" evidence="2">
    <location>
        <position position="130"/>
    </location>
</feature>
<feature type="non-terminal residue" evidence="2">
    <location>
        <position position="1"/>
    </location>
</feature>
<proteinExistence type="predicted"/>
<evidence type="ECO:0000313" key="2">
    <source>
        <dbReference type="EMBL" id="KAH9321761.1"/>
    </source>
</evidence>
<sequence length="130" mass="14947">KNIISMMKKWKQEVSRPLKMKLFFDEGSVECSDSQDDEVIPQDSFLELKNKDSSKAHKEELHEMTKHNFVQEILDAVEVMEDPELILDLFTHAMDIQDKYEVTSNPPVSTQTPHSGVEIKDESNVSHGED</sequence>
<reference evidence="2 3" key="1">
    <citation type="journal article" date="2021" name="Nat. Plants">
        <title>The Taxus genome provides insights into paclitaxel biosynthesis.</title>
        <authorList>
            <person name="Xiong X."/>
            <person name="Gou J."/>
            <person name="Liao Q."/>
            <person name="Li Y."/>
            <person name="Zhou Q."/>
            <person name="Bi G."/>
            <person name="Li C."/>
            <person name="Du R."/>
            <person name="Wang X."/>
            <person name="Sun T."/>
            <person name="Guo L."/>
            <person name="Liang H."/>
            <person name="Lu P."/>
            <person name="Wu Y."/>
            <person name="Zhang Z."/>
            <person name="Ro D.K."/>
            <person name="Shang Y."/>
            <person name="Huang S."/>
            <person name="Yan J."/>
        </authorList>
    </citation>
    <scope>NUCLEOTIDE SEQUENCE [LARGE SCALE GENOMIC DNA]</scope>
    <source>
        <strain evidence="2">Ta-2019</strain>
    </source>
</reference>
<comment type="caution">
    <text evidence="2">The sequence shown here is derived from an EMBL/GenBank/DDBJ whole genome shotgun (WGS) entry which is preliminary data.</text>
</comment>
<feature type="compositionally biased region" description="Polar residues" evidence="1">
    <location>
        <begin position="102"/>
        <end position="114"/>
    </location>
</feature>
<evidence type="ECO:0000256" key="1">
    <source>
        <dbReference type="SAM" id="MobiDB-lite"/>
    </source>
</evidence>
<dbReference type="EMBL" id="JAHRHJ020000003">
    <property type="protein sequence ID" value="KAH9321761.1"/>
    <property type="molecule type" value="Genomic_DNA"/>
</dbReference>
<gene>
    <name evidence="2" type="ORF">KI387_016400</name>
</gene>